<dbReference type="InterPro" id="IPR029068">
    <property type="entry name" value="Glyas_Bleomycin-R_OHBP_Dase"/>
</dbReference>
<dbReference type="EMBL" id="JAJEQC010000002">
    <property type="protein sequence ID" value="MCC2135947.1"/>
    <property type="molecule type" value="Genomic_DNA"/>
</dbReference>
<dbReference type="InterPro" id="IPR004360">
    <property type="entry name" value="Glyas_Fos-R_dOase_dom"/>
</dbReference>
<dbReference type="GO" id="GO:0004493">
    <property type="term" value="F:methylmalonyl-CoA epimerase activity"/>
    <property type="evidence" value="ECO:0007669"/>
    <property type="project" value="TreeGrafter"/>
</dbReference>
<evidence type="ECO:0000256" key="1">
    <source>
        <dbReference type="ARBA" id="ARBA00022723"/>
    </source>
</evidence>
<protein>
    <submittedName>
        <fullName evidence="3">VOC family protein</fullName>
    </submittedName>
</protein>
<dbReference type="Pfam" id="PF00903">
    <property type="entry name" value="Glyoxalase"/>
    <property type="match status" value="1"/>
</dbReference>
<dbReference type="SUPFAM" id="SSF54593">
    <property type="entry name" value="Glyoxalase/Bleomycin resistance protein/Dihydroxybiphenyl dioxygenase"/>
    <property type="match status" value="1"/>
</dbReference>
<keyword evidence="4" id="KW-1185">Reference proteome</keyword>
<dbReference type="Gene3D" id="3.10.180.10">
    <property type="entry name" value="2,3-Dihydroxybiphenyl 1,2-Dioxygenase, domain 1"/>
    <property type="match status" value="1"/>
</dbReference>
<sequence length="130" mass="14496">MSLIKGIHHVALRPTYAQFEKAKTFYLDLLGLKVVRQWGDEKYPCMMISTGDNSCIEVLPVPEENDVPLEGKFAHLALATDDTDGCVARVREAGYEITIEPKDVELSDITARIAFCTGPCGEIVEFFDQK</sequence>
<dbReference type="AlphaFoldDB" id="A0AAE3DHV8"/>
<organism evidence="3 4">
    <name type="scientific">Hominenteromicrobium mulieris</name>
    <dbReference type="NCBI Taxonomy" id="2885357"/>
    <lineage>
        <taxon>Bacteria</taxon>
        <taxon>Bacillati</taxon>
        <taxon>Bacillota</taxon>
        <taxon>Clostridia</taxon>
        <taxon>Eubacteriales</taxon>
        <taxon>Oscillospiraceae</taxon>
        <taxon>Hominenteromicrobium</taxon>
    </lineage>
</organism>
<name>A0AAE3DHV8_9FIRM</name>
<evidence type="ECO:0000259" key="2">
    <source>
        <dbReference type="PROSITE" id="PS51819"/>
    </source>
</evidence>
<gene>
    <name evidence="3" type="ORF">LKD31_02825</name>
</gene>
<dbReference type="PROSITE" id="PS51819">
    <property type="entry name" value="VOC"/>
    <property type="match status" value="1"/>
</dbReference>
<dbReference type="InterPro" id="IPR051785">
    <property type="entry name" value="MMCE/EMCE_epimerase"/>
</dbReference>
<dbReference type="PANTHER" id="PTHR43048">
    <property type="entry name" value="METHYLMALONYL-COA EPIMERASE"/>
    <property type="match status" value="1"/>
</dbReference>
<reference evidence="3" key="1">
    <citation type="submission" date="2021-10" db="EMBL/GenBank/DDBJ databases">
        <title>Anaerobic single-cell dispensing facilitates the cultivation of human gut bacteria.</title>
        <authorList>
            <person name="Afrizal A."/>
        </authorList>
    </citation>
    <scope>NUCLEOTIDE SEQUENCE</scope>
    <source>
        <strain evidence="3">CLA-AA-H250</strain>
    </source>
</reference>
<evidence type="ECO:0000313" key="3">
    <source>
        <dbReference type="EMBL" id="MCC2135947.1"/>
    </source>
</evidence>
<comment type="caution">
    <text evidence="3">The sequence shown here is derived from an EMBL/GenBank/DDBJ whole genome shotgun (WGS) entry which is preliminary data.</text>
</comment>
<dbReference type="PANTHER" id="PTHR43048:SF6">
    <property type="entry name" value="BLR8189 PROTEIN"/>
    <property type="match status" value="1"/>
</dbReference>
<proteinExistence type="predicted"/>
<dbReference type="Proteomes" id="UP001199424">
    <property type="component" value="Unassembled WGS sequence"/>
</dbReference>
<feature type="domain" description="VOC" evidence="2">
    <location>
        <begin position="6"/>
        <end position="129"/>
    </location>
</feature>
<dbReference type="RefSeq" id="WP_176819797.1">
    <property type="nucleotide sequence ID" value="NZ_JAJEQC010000002.1"/>
</dbReference>
<accession>A0AAE3DHV8</accession>
<evidence type="ECO:0000313" key="4">
    <source>
        <dbReference type="Proteomes" id="UP001199424"/>
    </source>
</evidence>
<dbReference type="InterPro" id="IPR037523">
    <property type="entry name" value="VOC_core"/>
</dbReference>
<dbReference type="GO" id="GO:0046491">
    <property type="term" value="P:L-methylmalonyl-CoA metabolic process"/>
    <property type="evidence" value="ECO:0007669"/>
    <property type="project" value="TreeGrafter"/>
</dbReference>
<dbReference type="CDD" id="cd06587">
    <property type="entry name" value="VOC"/>
    <property type="match status" value="1"/>
</dbReference>
<keyword evidence="1" id="KW-0479">Metal-binding</keyword>
<dbReference type="GO" id="GO:0046872">
    <property type="term" value="F:metal ion binding"/>
    <property type="evidence" value="ECO:0007669"/>
    <property type="project" value="UniProtKB-KW"/>
</dbReference>